<reference evidence="1 2" key="1">
    <citation type="submission" date="2018-06" db="EMBL/GenBank/DDBJ databases">
        <authorList>
            <consortium name="Pathogen Informatics"/>
            <person name="Doyle S."/>
        </authorList>
    </citation>
    <scope>NUCLEOTIDE SEQUENCE [LARGE SCALE GENOMIC DNA]</scope>
    <source>
        <strain evidence="1 2">NCTC1934</strain>
    </source>
</reference>
<name>A0A378YC49_9NOCA</name>
<keyword evidence="2" id="KW-1185">Reference proteome</keyword>
<proteinExistence type="predicted"/>
<dbReference type="Proteomes" id="UP000255467">
    <property type="component" value="Unassembled WGS sequence"/>
</dbReference>
<dbReference type="OrthoDB" id="4566632at2"/>
<evidence type="ECO:0000313" key="2">
    <source>
        <dbReference type="Proteomes" id="UP000255467"/>
    </source>
</evidence>
<evidence type="ECO:0008006" key="3">
    <source>
        <dbReference type="Google" id="ProtNLM"/>
    </source>
</evidence>
<dbReference type="AlphaFoldDB" id="A0A378YC49"/>
<evidence type="ECO:0000313" key="1">
    <source>
        <dbReference type="EMBL" id="SUA74674.1"/>
    </source>
</evidence>
<dbReference type="RefSeq" id="WP_039808112.1">
    <property type="nucleotide sequence ID" value="NZ_UGRY01000002.1"/>
</dbReference>
<sequence>MATDTVPQPPYSPELLADLHAGNMPEQLSRRLWPQVRRDPNAMRYLRSLDRVNGDLRALGRDDRIVHPMPAEVTARLERVIDDLVNTPDPSERMATVHRLHPDRANPAATAPMPAVSPFDTGELTATDLDPIETDSDSDDFDGTPREPAPWTARLRWITAVAAAVALVAGAFVAADALRGNDATPMADPAPLRLTGDLSSTTVLSALGRYDVTGPLAARETLTGCLAAAGLDRAILGSRDVIFGGQNAALVLLTGPEAPTITAVVLGTDCTPDDPRLLANADIG</sequence>
<accession>A0A378YC49</accession>
<dbReference type="EMBL" id="UGRY01000002">
    <property type="protein sequence ID" value="SUA74674.1"/>
    <property type="molecule type" value="Genomic_DNA"/>
</dbReference>
<dbReference type="STRING" id="1406858.GCA_000710895_00762"/>
<protein>
    <recommendedName>
        <fullName evidence="3">Anti-sigma-M factor RsmA</fullName>
    </recommendedName>
</protein>
<organism evidence="1 2">
    <name type="scientific">Nocardia otitidiscaviarum</name>
    <dbReference type="NCBI Taxonomy" id="1823"/>
    <lineage>
        <taxon>Bacteria</taxon>
        <taxon>Bacillati</taxon>
        <taxon>Actinomycetota</taxon>
        <taxon>Actinomycetes</taxon>
        <taxon>Mycobacteriales</taxon>
        <taxon>Nocardiaceae</taxon>
        <taxon>Nocardia</taxon>
    </lineage>
</organism>
<gene>
    <name evidence="1" type="ORF">NCTC1934_01701</name>
</gene>